<feature type="transmembrane region" description="Helical" evidence="1">
    <location>
        <begin position="76"/>
        <end position="97"/>
    </location>
</feature>
<name>A0A4R1LAR7_9BACT</name>
<feature type="transmembrane region" description="Helical" evidence="1">
    <location>
        <begin position="40"/>
        <end position="64"/>
    </location>
</feature>
<keyword evidence="3" id="KW-1185">Reference proteome</keyword>
<feature type="transmembrane region" description="Helical" evidence="1">
    <location>
        <begin position="160"/>
        <end position="178"/>
    </location>
</feature>
<evidence type="ECO:0000313" key="3">
    <source>
        <dbReference type="Proteomes" id="UP000295210"/>
    </source>
</evidence>
<keyword evidence="1" id="KW-0812">Transmembrane</keyword>
<dbReference type="RefSeq" id="WP_131993255.1">
    <property type="nucleotide sequence ID" value="NZ_SMGK01000002.1"/>
</dbReference>
<dbReference type="AlphaFoldDB" id="A0A4R1LAR7"/>
<feature type="transmembrane region" description="Helical" evidence="1">
    <location>
        <begin position="103"/>
        <end position="122"/>
    </location>
</feature>
<gene>
    <name evidence="2" type="ORF">C7378_1172</name>
</gene>
<reference evidence="2 3" key="1">
    <citation type="submission" date="2019-03" db="EMBL/GenBank/DDBJ databases">
        <title>Genomic Encyclopedia of Type Strains, Phase IV (KMG-IV): sequencing the most valuable type-strain genomes for metagenomic binning, comparative biology and taxonomic classification.</title>
        <authorList>
            <person name="Goeker M."/>
        </authorList>
    </citation>
    <scope>NUCLEOTIDE SEQUENCE [LARGE SCALE GENOMIC DNA]</scope>
    <source>
        <strain evidence="2 3">DSM 103428</strain>
    </source>
</reference>
<feature type="transmembrane region" description="Helical" evidence="1">
    <location>
        <begin position="12"/>
        <end position="34"/>
    </location>
</feature>
<evidence type="ECO:0000313" key="2">
    <source>
        <dbReference type="EMBL" id="TCK73559.1"/>
    </source>
</evidence>
<comment type="caution">
    <text evidence="2">The sequence shown here is derived from an EMBL/GenBank/DDBJ whole genome shotgun (WGS) entry which is preliminary data.</text>
</comment>
<dbReference type="EMBL" id="SMGK01000002">
    <property type="protein sequence ID" value="TCK73559.1"/>
    <property type="molecule type" value="Genomic_DNA"/>
</dbReference>
<proteinExistence type="predicted"/>
<feature type="transmembrane region" description="Helical" evidence="1">
    <location>
        <begin position="134"/>
        <end position="154"/>
    </location>
</feature>
<sequence>MRIEATVQARTLVIQGAIALGLGLTFFYLGAVMTNPLFEAIAIMMAVLLSASALALIALTDWALAYQCEPKDPIRGVFYMVAGVLLASAAGLLFFYAEWTMRILLISAAAHAVVAGCWAIFFIRRHLPTSGARVIAYSFGAISLIFSGLLLWAMKFSHRGAIIALGLYTAFEGIKLLLLGWQTARMNAVGHRTGTIRPSHA</sequence>
<evidence type="ECO:0000256" key="1">
    <source>
        <dbReference type="SAM" id="Phobius"/>
    </source>
</evidence>
<keyword evidence="1" id="KW-0472">Membrane</keyword>
<dbReference type="OrthoDB" id="123440at2"/>
<keyword evidence="1" id="KW-1133">Transmembrane helix</keyword>
<organism evidence="2 3">
    <name type="scientific">Acidipila rosea</name>
    <dbReference type="NCBI Taxonomy" id="768535"/>
    <lineage>
        <taxon>Bacteria</taxon>
        <taxon>Pseudomonadati</taxon>
        <taxon>Acidobacteriota</taxon>
        <taxon>Terriglobia</taxon>
        <taxon>Terriglobales</taxon>
        <taxon>Acidobacteriaceae</taxon>
        <taxon>Acidipila</taxon>
    </lineage>
</organism>
<dbReference type="Proteomes" id="UP000295210">
    <property type="component" value="Unassembled WGS sequence"/>
</dbReference>
<accession>A0A4R1LAR7</accession>
<protein>
    <submittedName>
        <fullName evidence="2">Uncharacterized protein</fullName>
    </submittedName>
</protein>